<name>A0A1H8M1F4_9RHOB</name>
<dbReference type="AlphaFoldDB" id="A0A1H8M1F4"/>
<dbReference type="Pfam" id="PF13419">
    <property type="entry name" value="HAD_2"/>
    <property type="match status" value="1"/>
</dbReference>
<dbReference type="InterPro" id="IPR050155">
    <property type="entry name" value="HAD-like_hydrolase_sf"/>
</dbReference>
<dbReference type="GO" id="GO:0006281">
    <property type="term" value="P:DNA repair"/>
    <property type="evidence" value="ECO:0007669"/>
    <property type="project" value="TreeGrafter"/>
</dbReference>
<dbReference type="RefSeq" id="WP_090616052.1">
    <property type="nucleotide sequence ID" value="NZ_CP067124.1"/>
</dbReference>
<dbReference type="NCBIfam" id="TIGR01549">
    <property type="entry name" value="HAD-SF-IA-v1"/>
    <property type="match status" value="1"/>
</dbReference>
<dbReference type="SFLD" id="SFLDG01129">
    <property type="entry name" value="C1.5:_HAD__Beta-PGM__Phosphata"/>
    <property type="match status" value="1"/>
</dbReference>
<dbReference type="SUPFAM" id="SSF56784">
    <property type="entry name" value="HAD-like"/>
    <property type="match status" value="1"/>
</dbReference>
<dbReference type="InterPro" id="IPR023214">
    <property type="entry name" value="HAD_sf"/>
</dbReference>
<dbReference type="Gene3D" id="1.10.150.240">
    <property type="entry name" value="Putative phosphatase, domain 2"/>
    <property type="match status" value="1"/>
</dbReference>
<dbReference type="STRING" id="34002.SAMN04489859_103539"/>
<evidence type="ECO:0000313" key="1">
    <source>
        <dbReference type="EMBL" id="SEO11244.1"/>
    </source>
</evidence>
<gene>
    <name evidence="1" type="ORF">SAMN04489859_103539</name>
</gene>
<dbReference type="GO" id="GO:0008967">
    <property type="term" value="F:phosphoglycolate phosphatase activity"/>
    <property type="evidence" value="ECO:0007669"/>
    <property type="project" value="TreeGrafter"/>
</dbReference>
<dbReference type="InterPro" id="IPR023198">
    <property type="entry name" value="PGP-like_dom2"/>
</dbReference>
<sequence length="218" mass="22945">MKLIVFDVDGTLIDSQNMICASMVQAFDAAGQSAPEREAILSIVGLSLPVAVARLAPALGAVEQDSIVAGYRAAFIAARTAGHSPLYQGALECLDALARRDDWLLSIATGKARRGLDAMIAAHGLQGRFICTQTADEHPSKPHPSMLQRILSQTGIDARDAVMIGDTSFDIEMAQAAGMAGFGVGWGYHPPQILTDAGASLVAGDFPALTRALEEWAQ</sequence>
<dbReference type="InterPro" id="IPR006439">
    <property type="entry name" value="HAD-SF_hydro_IA"/>
</dbReference>
<dbReference type="Proteomes" id="UP000199054">
    <property type="component" value="Unassembled WGS sequence"/>
</dbReference>
<dbReference type="InterPro" id="IPR036412">
    <property type="entry name" value="HAD-like_sf"/>
</dbReference>
<dbReference type="Gene3D" id="3.40.50.1000">
    <property type="entry name" value="HAD superfamily/HAD-like"/>
    <property type="match status" value="1"/>
</dbReference>
<keyword evidence="2" id="KW-1185">Reference proteome</keyword>
<dbReference type="OrthoDB" id="9793014at2"/>
<dbReference type="SFLD" id="SFLDS00003">
    <property type="entry name" value="Haloacid_Dehalogenase"/>
    <property type="match status" value="1"/>
</dbReference>
<proteinExistence type="predicted"/>
<organism evidence="1 2">
    <name type="scientific">Paracoccus alcaliphilus</name>
    <dbReference type="NCBI Taxonomy" id="34002"/>
    <lineage>
        <taxon>Bacteria</taxon>
        <taxon>Pseudomonadati</taxon>
        <taxon>Pseudomonadota</taxon>
        <taxon>Alphaproteobacteria</taxon>
        <taxon>Rhodobacterales</taxon>
        <taxon>Paracoccaceae</taxon>
        <taxon>Paracoccus</taxon>
    </lineage>
</organism>
<evidence type="ECO:0000313" key="2">
    <source>
        <dbReference type="Proteomes" id="UP000199054"/>
    </source>
</evidence>
<accession>A0A1H8M1F4</accession>
<dbReference type="PANTHER" id="PTHR43434:SF24">
    <property type="entry name" value="HYDROLASE-RELATED"/>
    <property type="match status" value="1"/>
</dbReference>
<dbReference type="GO" id="GO:0005829">
    <property type="term" value="C:cytosol"/>
    <property type="evidence" value="ECO:0007669"/>
    <property type="project" value="TreeGrafter"/>
</dbReference>
<dbReference type="PANTHER" id="PTHR43434">
    <property type="entry name" value="PHOSPHOGLYCOLATE PHOSPHATASE"/>
    <property type="match status" value="1"/>
</dbReference>
<dbReference type="EMBL" id="FODE01000035">
    <property type="protein sequence ID" value="SEO11244.1"/>
    <property type="molecule type" value="Genomic_DNA"/>
</dbReference>
<dbReference type="InterPro" id="IPR041492">
    <property type="entry name" value="HAD_2"/>
</dbReference>
<protein>
    <submittedName>
        <fullName evidence="1">Phosphoglycolate phosphatase</fullName>
    </submittedName>
</protein>
<reference evidence="1 2" key="1">
    <citation type="submission" date="2016-10" db="EMBL/GenBank/DDBJ databases">
        <authorList>
            <person name="de Groot N.N."/>
        </authorList>
    </citation>
    <scope>NUCLEOTIDE SEQUENCE [LARGE SCALE GENOMIC DNA]</scope>
    <source>
        <strain evidence="1 2">DSM 8512</strain>
    </source>
</reference>